<dbReference type="PANTHER" id="PTHR33514:SF13">
    <property type="entry name" value="PROTEIN ABCI12, CHLOROPLASTIC"/>
    <property type="match status" value="1"/>
</dbReference>
<evidence type="ECO:0000313" key="8">
    <source>
        <dbReference type="Proteomes" id="UP000241203"/>
    </source>
</evidence>
<comment type="caution">
    <text evidence="6">The sequence shown here is derived from an EMBL/GenBank/DDBJ whole genome shotgun (WGS) entry which is preliminary data.</text>
</comment>
<name>A0A2P8GSI5_9MICO</name>
<evidence type="ECO:0000256" key="5">
    <source>
        <dbReference type="SAM" id="Phobius"/>
    </source>
</evidence>
<dbReference type="CDD" id="cd16914">
    <property type="entry name" value="EcfT"/>
    <property type="match status" value="1"/>
</dbReference>
<feature type="transmembrane region" description="Helical" evidence="5">
    <location>
        <begin position="240"/>
        <end position="260"/>
    </location>
</feature>
<dbReference type="Proteomes" id="UP000241203">
    <property type="component" value="Unassembled WGS sequence"/>
</dbReference>
<keyword evidence="9" id="KW-1185">Reference proteome</keyword>
<evidence type="ECO:0000256" key="1">
    <source>
        <dbReference type="ARBA" id="ARBA00004141"/>
    </source>
</evidence>
<dbReference type="AlphaFoldDB" id="A0A2P8GSI5"/>
<reference evidence="6 8" key="1">
    <citation type="submission" date="2018-03" db="EMBL/GenBank/DDBJ databases">
        <title>Genomic Encyclopedia of Archaeal and Bacterial Type Strains, Phase II (KMG-II): from individual species to whole genera.</title>
        <authorList>
            <person name="Goeker M."/>
        </authorList>
    </citation>
    <scope>NUCLEOTIDE SEQUENCE [LARGE SCALE GENOMIC DNA]</scope>
    <source>
        <strain evidence="6 8">DSM 21548</strain>
    </source>
</reference>
<dbReference type="EMBL" id="PYAU01000001">
    <property type="protein sequence ID" value="PSL36915.1"/>
    <property type="molecule type" value="Genomic_DNA"/>
</dbReference>
<dbReference type="RefSeq" id="WP_106562133.1">
    <property type="nucleotide sequence ID" value="NZ_PYAU01000001.1"/>
</dbReference>
<evidence type="ECO:0000256" key="4">
    <source>
        <dbReference type="ARBA" id="ARBA00023136"/>
    </source>
</evidence>
<dbReference type="GO" id="GO:0005886">
    <property type="term" value="C:plasma membrane"/>
    <property type="evidence" value="ECO:0007669"/>
    <property type="project" value="UniProtKB-ARBA"/>
</dbReference>
<evidence type="ECO:0000313" key="6">
    <source>
        <dbReference type="EMBL" id="PSL36915.1"/>
    </source>
</evidence>
<evidence type="ECO:0000256" key="2">
    <source>
        <dbReference type="ARBA" id="ARBA00022692"/>
    </source>
</evidence>
<keyword evidence="2 5" id="KW-0812">Transmembrane</keyword>
<proteinExistence type="predicted"/>
<gene>
    <name evidence="6" type="ORF">CLV49_0517</name>
    <name evidence="7" type="ORF">ELQ93_16555</name>
</gene>
<evidence type="ECO:0000256" key="3">
    <source>
        <dbReference type="ARBA" id="ARBA00022989"/>
    </source>
</evidence>
<evidence type="ECO:0000313" key="7">
    <source>
        <dbReference type="EMBL" id="RUQ84406.1"/>
    </source>
</evidence>
<keyword evidence="3 5" id="KW-1133">Transmembrane helix</keyword>
<sequence length="261" mass="27425">MSAASGRARGFLHGLNPLVKVAAPLPAMIGVLVSRDPATPLAVVVLTLLVLVVGARPSARMTLILVLGLPLAVVVGALGFGAWSNPAAVDRSVILVELGAYRFYLGSLAVGLAASLRLAALLTLALIAGLTTDGADFVRSTVQYLRVPYRIGYTALAAYRFVPRFRRDIDLIRQAHRVRGTGGRRGPGAAVGRFTGSIVPLLAGAIRHAERVALAMDARAFGAHPTRTERHIVPLRVRDGFFVAAFWAATAVVLVVVGLAS</sequence>
<feature type="transmembrane region" description="Helical" evidence="5">
    <location>
        <begin position="103"/>
        <end position="130"/>
    </location>
</feature>
<dbReference type="OrthoDB" id="92887at2"/>
<protein>
    <submittedName>
        <fullName evidence="6">Energy-coupling factor transport system permease protein</fullName>
    </submittedName>
    <submittedName>
        <fullName evidence="7">Energy-coupling factor transporter transmembrane protein EcfT</fullName>
    </submittedName>
</protein>
<reference evidence="7 9" key="2">
    <citation type="submission" date="2018-12" db="EMBL/GenBank/DDBJ databases">
        <authorList>
            <person name="hu s."/>
            <person name="Xu Y."/>
            <person name="Xu B."/>
            <person name="Li F."/>
        </authorList>
    </citation>
    <scope>NUCLEOTIDE SEQUENCE [LARGE SCALE GENOMIC DNA]</scope>
    <source>
        <strain evidence="7 9">KSW2-17</strain>
    </source>
</reference>
<dbReference type="EMBL" id="RZGY01000003">
    <property type="protein sequence ID" value="RUQ84406.1"/>
    <property type="molecule type" value="Genomic_DNA"/>
</dbReference>
<organism evidence="6 8">
    <name type="scientific">Labedella gwakjiensis</name>
    <dbReference type="NCBI Taxonomy" id="390269"/>
    <lineage>
        <taxon>Bacteria</taxon>
        <taxon>Bacillati</taxon>
        <taxon>Actinomycetota</taxon>
        <taxon>Actinomycetes</taxon>
        <taxon>Micrococcales</taxon>
        <taxon>Microbacteriaceae</taxon>
        <taxon>Labedella</taxon>
    </lineage>
</organism>
<feature type="transmembrane region" description="Helical" evidence="5">
    <location>
        <begin position="38"/>
        <end position="55"/>
    </location>
</feature>
<dbReference type="Pfam" id="PF02361">
    <property type="entry name" value="CbiQ"/>
    <property type="match status" value="1"/>
</dbReference>
<accession>A0A2P8GSI5</accession>
<dbReference type="InterPro" id="IPR003339">
    <property type="entry name" value="ABC/ECF_trnsptr_transmembrane"/>
</dbReference>
<evidence type="ECO:0000313" key="9">
    <source>
        <dbReference type="Proteomes" id="UP000268291"/>
    </source>
</evidence>
<dbReference type="PANTHER" id="PTHR33514">
    <property type="entry name" value="PROTEIN ABCI12, CHLOROPLASTIC"/>
    <property type="match status" value="1"/>
</dbReference>
<comment type="subcellular location">
    <subcellularLocation>
        <location evidence="1">Membrane</location>
        <topology evidence="1">Multi-pass membrane protein</topology>
    </subcellularLocation>
</comment>
<feature type="transmembrane region" description="Helical" evidence="5">
    <location>
        <begin position="62"/>
        <end position="83"/>
    </location>
</feature>
<keyword evidence="4 5" id="KW-0472">Membrane</keyword>
<dbReference type="Proteomes" id="UP000268291">
    <property type="component" value="Unassembled WGS sequence"/>
</dbReference>